<comment type="pathway">
    <text evidence="1">Pyrimidine metabolism; UMP biosynthesis via salvage pathway; UMP from uridine: step 1/1.</text>
</comment>
<dbReference type="GO" id="GO:0004849">
    <property type="term" value="F:uridine kinase activity"/>
    <property type="evidence" value="ECO:0007669"/>
    <property type="project" value="UniProtKB-EC"/>
</dbReference>
<dbReference type="GO" id="GO:0005524">
    <property type="term" value="F:ATP binding"/>
    <property type="evidence" value="ECO:0007669"/>
    <property type="project" value="InterPro"/>
</dbReference>
<gene>
    <name evidence="7" type="primary">udk</name>
    <name evidence="7" type="ORF">IPN91_01590</name>
</gene>
<evidence type="ECO:0000313" key="7">
    <source>
        <dbReference type="EMBL" id="MBK8571338.1"/>
    </source>
</evidence>
<evidence type="ECO:0000256" key="4">
    <source>
        <dbReference type="ARBA" id="ARBA00022741"/>
    </source>
</evidence>
<dbReference type="EMBL" id="JADKCH010000001">
    <property type="protein sequence ID" value="MBK8571338.1"/>
    <property type="molecule type" value="Genomic_DNA"/>
</dbReference>
<feature type="domain" description="Phosphoribulokinase/uridine kinase" evidence="6">
    <location>
        <begin position="8"/>
        <end position="195"/>
    </location>
</feature>
<dbReference type="Pfam" id="PF00485">
    <property type="entry name" value="PRK"/>
    <property type="match status" value="1"/>
</dbReference>
<dbReference type="NCBIfam" id="NF004018">
    <property type="entry name" value="PRK05480.1"/>
    <property type="match status" value="1"/>
</dbReference>
<dbReference type="PANTHER" id="PTHR10285">
    <property type="entry name" value="URIDINE KINASE"/>
    <property type="match status" value="1"/>
</dbReference>
<evidence type="ECO:0000313" key="8">
    <source>
        <dbReference type="Proteomes" id="UP000709959"/>
    </source>
</evidence>
<evidence type="ECO:0000259" key="6">
    <source>
        <dbReference type="Pfam" id="PF00485"/>
    </source>
</evidence>
<sequence length="217" mass="24685">MTDRPMLVGIVGGSGSGKTSVAAELVKRLRDQGVAAMLQDMDAYYAPLEVVKGRFDGRPVNWDHPHAFDLELMAAHLSALHRGEPIRKPRYDFTLSDRTGWEEPIPPGQVVILEGLLLFALQELRELLDVKIFVDTDADIRILRRIRRDTRERGRSLESVMDQYENSVRPMHLEFVEPSKRWADLIVPTGVENRTALDIITHHLCSRVLNREGLSRV</sequence>
<comment type="caution">
    <text evidence="7">The sequence shown here is derived from an EMBL/GenBank/DDBJ whole genome shotgun (WGS) entry which is preliminary data.</text>
</comment>
<evidence type="ECO:0000256" key="1">
    <source>
        <dbReference type="ARBA" id="ARBA00004690"/>
    </source>
</evidence>
<accession>A0A936K4U2</accession>
<dbReference type="EC" id="2.7.1.48" evidence="2"/>
<dbReference type="InterPro" id="IPR006083">
    <property type="entry name" value="PRK/URK"/>
</dbReference>
<evidence type="ECO:0000256" key="3">
    <source>
        <dbReference type="ARBA" id="ARBA00022679"/>
    </source>
</evidence>
<keyword evidence="3 7" id="KW-0808">Transferase</keyword>
<dbReference type="InterPro" id="IPR000764">
    <property type="entry name" value="Uridine_kinase-like"/>
</dbReference>
<evidence type="ECO:0000256" key="5">
    <source>
        <dbReference type="ARBA" id="ARBA00022777"/>
    </source>
</evidence>
<dbReference type="CDD" id="cd02023">
    <property type="entry name" value="UMPK"/>
    <property type="match status" value="1"/>
</dbReference>
<keyword evidence="5 7" id="KW-0418">Kinase</keyword>
<dbReference type="Gene3D" id="3.40.50.300">
    <property type="entry name" value="P-loop containing nucleotide triphosphate hydrolases"/>
    <property type="match status" value="1"/>
</dbReference>
<protein>
    <recommendedName>
        <fullName evidence="2">uridine/cytidine kinase</fullName>
        <ecNumber evidence="2">2.7.1.48</ecNumber>
    </recommendedName>
</protein>
<name>A0A936K4U2_9BACT</name>
<reference evidence="7 8" key="1">
    <citation type="submission" date="2020-10" db="EMBL/GenBank/DDBJ databases">
        <title>Connecting structure to function with the recovery of over 1000 high-quality activated sludge metagenome-assembled genomes encoding full-length rRNA genes using long-read sequencing.</title>
        <authorList>
            <person name="Singleton C.M."/>
            <person name="Petriglieri F."/>
            <person name="Kristensen J.M."/>
            <person name="Kirkegaard R.H."/>
            <person name="Michaelsen T.Y."/>
            <person name="Andersen M.H."/>
            <person name="Karst S.M."/>
            <person name="Dueholm M.S."/>
            <person name="Nielsen P.H."/>
            <person name="Albertsen M."/>
        </authorList>
    </citation>
    <scope>NUCLEOTIDE SEQUENCE [LARGE SCALE GENOMIC DNA]</scope>
    <source>
        <strain evidence="7">OdNE_18-Q3-R46-58_MAXAC.008</strain>
    </source>
</reference>
<evidence type="ECO:0000256" key="2">
    <source>
        <dbReference type="ARBA" id="ARBA00012137"/>
    </source>
</evidence>
<proteinExistence type="predicted"/>
<dbReference type="Proteomes" id="UP000709959">
    <property type="component" value="Unassembled WGS sequence"/>
</dbReference>
<organism evidence="7 8">
    <name type="scientific">Candidatus Geothrix odensensis</name>
    <dbReference type="NCBI Taxonomy" id="2954440"/>
    <lineage>
        <taxon>Bacteria</taxon>
        <taxon>Pseudomonadati</taxon>
        <taxon>Acidobacteriota</taxon>
        <taxon>Holophagae</taxon>
        <taxon>Holophagales</taxon>
        <taxon>Holophagaceae</taxon>
        <taxon>Geothrix</taxon>
    </lineage>
</organism>
<keyword evidence="4" id="KW-0547">Nucleotide-binding</keyword>
<dbReference type="SUPFAM" id="SSF52540">
    <property type="entry name" value="P-loop containing nucleoside triphosphate hydrolases"/>
    <property type="match status" value="1"/>
</dbReference>
<dbReference type="AlphaFoldDB" id="A0A936K4U2"/>
<dbReference type="PRINTS" id="PR00988">
    <property type="entry name" value="URIDINKINASE"/>
</dbReference>
<dbReference type="InterPro" id="IPR027417">
    <property type="entry name" value="P-loop_NTPase"/>
</dbReference>